<dbReference type="Proteomes" id="UP001224775">
    <property type="component" value="Unassembled WGS sequence"/>
</dbReference>
<dbReference type="AlphaFoldDB" id="A0AAD9D717"/>
<evidence type="ECO:0000313" key="2">
    <source>
        <dbReference type="EMBL" id="KAK1735163.1"/>
    </source>
</evidence>
<sequence>MPKKKKASKKQKASTANKTKESLSIKTRNMSMIIMGETASGSKDKKIKHSVQGSEGSLILAFDGIPTAEGEKFLKTLQNDYGSVEEWMKVNDAEGSSGLAEVLMDDTVITQLVPEMFVPEKECEGQKFDLKEDVLVKLVKLQTENGDVLMPLFFETGAACSTGGYVKRAECLLANNIPFFYYLLSELHALFDIKALWMRTSEEGTHGKHSDQFRNGATHRGILSINCHEKTMSFER</sequence>
<feature type="compositionally biased region" description="Basic residues" evidence="1">
    <location>
        <begin position="1"/>
        <end position="12"/>
    </location>
</feature>
<comment type="caution">
    <text evidence="2">The sequence shown here is derived from an EMBL/GenBank/DDBJ whole genome shotgun (WGS) entry which is preliminary data.</text>
</comment>
<proteinExistence type="predicted"/>
<reference evidence="2" key="1">
    <citation type="submission" date="2023-06" db="EMBL/GenBank/DDBJ databases">
        <title>Survivors Of The Sea: Transcriptome response of Skeletonema marinoi to long-term dormancy.</title>
        <authorList>
            <person name="Pinder M.I.M."/>
            <person name="Kourtchenko O."/>
            <person name="Robertson E.K."/>
            <person name="Larsson T."/>
            <person name="Maumus F."/>
            <person name="Osuna-Cruz C.M."/>
            <person name="Vancaester E."/>
            <person name="Stenow R."/>
            <person name="Vandepoele K."/>
            <person name="Ploug H."/>
            <person name="Bruchert V."/>
            <person name="Godhe A."/>
            <person name="Topel M."/>
        </authorList>
    </citation>
    <scope>NUCLEOTIDE SEQUENCE</scope>
    <source>
        <strain evidence="2">R05AC</strain>
    </source>
</reference>
<keyword evidence="3" id="KW-1185">Reference proteome</keyword>
<accession>A0AAD9D717</accession>
<gene>
    <name evidence="2" type="ORF">QTG54_014229</name>
</gene>
<dbReference type="EMBL" id="JATAAI010000035">
    <property type="protein sequence ID" value="KAK1735163.1"/>
    <property type="molecule type" value="Genomic_DNA"/>
</dbReference>
<protein>
    <submittedName>
        <fullName evidence="2">Uncharacterized protein</fullName>
    </submittedName>
</protein>
<evidence type="ECO:0000313" key="3">
    <source>
        <dbReference type="Proteomes" id="UP001224775"/>
    </source>
</evidence>
<organism evidence="2 3">
    <name type="scientific">Skeletonema marinoi</name>
    <dbReference type="NCBI Taxonomy" id="267567"/>
    <lineage>
        <taxon>Eukaryota</taxon>
        <taxon>Sar</taxon>
        <taxon>Stramenopiles</taxon>
        <taxon>Ochrophyta</taxon>
        <taxon>Bacillariophyta</taxon>
        <taxon>Coscinodiscophyceae</taxon>
        <taxon>Thalassiosirophycidae</taxon>
        <taxon>Thalassiosirales</taxon>
        <taxon>Skeletonemataceae</taxon>
        <taxon>Skeletonema</taxon>
        <taxon>Skeletonema marinoi-dohrnii complex</taxon>
    </lineage>
</organism>
<name>A0AAD9D717_9STRA</name>
<evidence type="ECO:0000256" key="1">
    <source>
        <dbReference type="SAM" id="MobiDB-lite"/>
    </source>
</evidence>
<feature type="region of interest" description="Disordered" evidence="1">
    <location>
        <begin position="1"/>
        <end position="22"/>
    </location>
</feature>